<keyword evidence="2" id="KW-1185">Reference proteome</keyword>
<name>A0A4E0RGU1_FASHE</name>
<sequence length="378" mass="41899">MCTESLISKLFCVTNSSSLVDRLQGTISKQKATIIPNLQLDKLVDDDFIAAFCMKGKVTVIPIFDRPEFTFVVQDSILTLSMSPAIYAGFGLAARKVKTGMRRFYYQYRVNLRCPKFLRNGSLHLRLRQFLSASSGLLSNGRDFVNSNSCFVDWVPDAPVSSISGTHSPSPVSLACNLSSDNYLMVEPTISLVQRSLYLPEPFAASLVPGSETSSSTGLYERSSSTDFDADRARGMFHLLSLAATGLGHPPPETIDDMAEYGDNPCLSNVRLSPMLSVQLLDAGPRVWHSPETMILTIQGIFTTDQLKTMHSEVQNTLKRVPTGRNFAFLSKAFLRDQFPTDLIASMHPRVRNNPIASLFLWEPVRTDELTTVHFDAP</sequence>
<evidence type="ECO:0000313" key="1">
    <source>
        <dbReference type="EMBL" id="THD25941.1"/>
    </source>
</evidence>
<dbReference type="Proteomes" id="UP000230066">
    <property type="component" value="Unassembled WGS sequence"/>
</dbReference>
<dbReference type="AlphaFoldDB" id="A0A4E0RGU1"/>
<evidence type="ECO:0000313" key="2">
    <source>
        <dbReference type="Proteomes" id="UP000230066"/>
    </source>
</evidence>
<organism evidence="1 2">
    <name type="scientific">Fasciola hepatica</name>
    <name type="common">Liver fluke</name>
    <dbReference type="NCBI Taxonomy" id="6192"/>
    <lineage>
        <taxon>Eukaryota</taxon>
        <taxon>Metazoa</taxon>
        <taxon>Spiralia</taxon>
        <taxon>Lophotrochozoa</taxon>
        <taxon>Platyhelminthes</taxon>
        <taxon>Trematoda</taxon>
        <taxon>Digenea</taxon>
        <taxon>Plagiorchiida</taxon>
        <taxon>Echinostomata</taxon>
        <taxon>Echinostomatoidea</taxon>
        <taxon>Fasciolidae</taxon>
        <taxon>Fasciola</taxon>
    </lineage>
</organism>
<proteinExistence type="predicted"/>
<comment type="caution">
    <text evidence="1">The sequence shown here is derived from an EMBL/GenBank/DDBJ whole genome shotgun (WGS) entry which is preliminary data.</text>
</comment>
<reference evidence="1" key="1">
    <citation type="submission" date="2019-03" db="EMBL/GenBank/DDBJ databases">
        <title>Improved annotation for the trematode Fasciola hepatica.</title>
        <authorList>
            <person name="Choi Y.-J."/>
            <person name="Martin J."/>
            <person name="Mitreva M."/>
        </authorList>
    </citation>
    <scope>NUCLEOTIDE SEQUENCE [LARGE SCALE GENOMIC DNA]</scope>
</reference>
<protein>
    <submittedName>
        <fullName evidence="1">Uncharacterized protein</fullName>
    </submittedName>
</protein>
<gene>
    <name evidence="1" type="ORF">D915_003287</name>
</gene>
<dbReference type="EMBL" id="JXXN02000929">
    <property type="protein sequence ID" value="THD25941.1"/>
    <property type="molecule type" value="Genomic_DNA"/>
</dbReference>
<accession>A0A4E0RGU1</accession>